<feature type="transmembrane region" description="Helical" evidence="1">
    <location>
        <begin position="124"/>
        <end position="147"/>
    </location>
</feature>
<comment type="caution">
    <text evidence="2">The sequence shown here is derived from an EMBL/GenBank/DDBJ whole genome shotgun (WGS) entry which is preliminary data.</text>
</comment>
<keyword evidence="1" id="KW-1133">Transmembrane helix</keyword>
<organism evidence="2 3">
    <name type="scientific">Sporolactobacillus putidus</name>
    <dbReference type="NCBI Taxonomy" id="492735"/>
    <lineage>
        <taxon>Bacteria</taxon>
        <taxon>Bacillati</taxon>
        <taxon>Bacillota</taxon>
        <taxon>Bacilli</taxon>
        <taxon>Bacillales</taxon>
        <taxon>Sporolactobacillaceae</taxon>
        <taxon>Sporolactobacillus</taxon>
    </lineage>
</organism>
<protein>
    <recommendedName>
        <fullName evidence="4">DUF3307 domain-containing protein</fullName>
    </recommendedName>
</protein>
<evidence type="ECO:0000256" key="1">
    <source>
        <dbReference type="SAM" id="Phobius"/>
    </source>
</evidence>
<accession>A0A917S0B3</accession>
<dbReference type="Proteomes" id="UP000654670">
    <property type="component" value="Unassembled WGS sequence"/>
</dbReference>
<evidence type="ECO:0008006" key="4">
    <source>
        <dbReference type="Google" id="ProtNLM"/>
    </source>
</evidence>
<reference evidence="2" key="2">
    <citation type="submission" date="2020-09" db="EMBL/GenBank/DDBJ databases">
        <authorList>
            <person name="Sun Q."/>
            <person name="Ohkuma M."/>
        </authorList>
    </citation>
    <scope>NUCLEOTIDE SEQUENCE</scope>
    <source>
        <strain evidence="2">JCM 15325</strain>
    </source>
</reference>
<gene>
    <name evidence="2" type="ORF">GCM10007968_10990</name>
</gene>
<sequence length="269" mass="30226">MVTHKSKYLVRHLTHHLILTFFVLTLLLIGNNQLHLSFFQIACASLTIVLFHYGIDQGKMIVSKKQSGQPLYSLYLFVIDQLLHLATIMLVCAFFLNVDFPAYFNRLTAVVEKGIPLQASPVSVLLFLIIMLIVATTVSGHFIRFLVGMIPDRLSLSEGKYVLTNEKTGPDATRNMPSIQEKYTYLINKKSDRTRGVIIGYFERLLVMVLIVIGAYSGIAFIAAAKSIARFKQMDDRDFAEYFLLGTLASMFIGVVCGIVVKFILSRTS</sequence>
<evidence type="ECO:0000313" key="2">
    <source>
        <dbReference type="EMBL" id="GGL48612.1"/>
    </source>
</evidence>
<evidence type="ECO:0000313" key="3">
    <source>
        <dbReference type="Proteomes" id="UP000654670"/>
    </source>
</evidence>
<dbReference type="EMBL" id="BMOK01000003">
    <property type="protein sequence ID" value="GGL48612.1"/>
    <property type="molecule type" value="Genomic_DNA"/>
</dbReference>
<dbReference type="Pfam" id="PF11750">
    <property type="entry name" value="DUF3307"/>
    <property type="match status" value="1"/>
</dbReference>
<keyword evidence="1" id="KW-0812">Transmembrane</keyword>
<reference evidence="2" key="1">
    <citation type="journal article" date="2014" name="Int. J. Syst. Evol. Microbiol.">
        <title>Complete genome sequence of Corynebacterium casei LMG S-19264T (=DSM 44701T), isolated from a smear-ripened cheese.</title>
        <authorList>
            <consortium name="US DOE Joint Genome Institute (JGI-PGF)"/>
            <person name="Walter F."/>
            <person name="Albersmeier A."/>
            <person name="Kalinowski J."/>
            <person name="Ruckert C."/>
        </authorList>
    </citation>
    <scope>NUCLEOTIDE SEQUENCE</scope>
    <source>
        <strain evidence="2">JCM 15325</strain>
    </source>
</reference>
<feature type="transmembrane region" description="Helical" evidence="1">
    <location>
        <begin position="243"/>
        <end position="265"/>
    </location>
</feature>
<proteinExistence type="predicted"/>
<feature type="transmembrane region" description="Helical" evidence="1">
    <location>
        <begin position="12"/>
        <end position="30"/>
    </location>
</feature>
<feature type="transmembrane region" description="Helical" evidence="1">
    <location>
        <begin position="36"/>
        <end position="53"/>
    </location>
</feature>
<dbReference type="AlphaFoldDB" id="A0A917S0B3"/>
<dbReference type="InterPro" id="IPR021737">
    <property type="entry name" value="Phage_phiKZ_Orf197"/>
</dbReference>
<feature type="transmembrane region" description="Helical" evidence="1">
    <location>
        <begin position="205"/>
        <end position="223"/>
    </location>
</feature>
<keyword evidence="1" id="KW-0472">Membrane</keyword>
<name>A0A917S0B3_9BACL</name>
<keyword evidence="3" id="KW-1185">Reference proteome</keyword>
<feature type="transmembrane region" description="Helical" evidence="1">
    <location>
        <begin position="74"/>
        <end position="96"/>
    </location>
</feature>